<dbReference type="AlphaFoldDB" id="A0A9W8ZJB0"/>
<feature type="compositionally biased region" description="Basic and acidic residues" evidence="1">
    <location>
        <begin position="117"/>
        <end position="132"/>
    </location>
</feature>
<proteinExistence type="predicted"/>
<gene>
    <name evidence="2" type="ORF">N0V91_003031</name>
</gene>
<feature type="region of interest" description="Disordered" evidence="1">
    <location>
        <begin position="113"/>
        <end position="132"/>
    </location>
</feature>
<dbReference type="OrthoDB" id="10377206at2759"/>
<sequence>MKQQYEQAKYETKRAWARQTLEVHRMMFDPRLNQNLNTSGSAAHPSYGQVSYGYADPHDSQSQHSQTFGSGDQHYCRGGLTAQQLYTSDYGREPSNSMETWWKEEQRKGPWYGNVEQVKKPYLDEAQTERDR</sequence>
<organism evidence="2 3">
    <name type="scientific">Didymella pomorum</name>
    <dbReference type="NCBI Taxonomy" id="749634"/>
    <lineage>
        <taxon>Eukaryota</taxon>
        <taxon>Fungi</taxon>
        <taxon>Dikarya</taxon>
        <taxon>Ascomycota</taxon>
        <taxon>Pezizomycotina</taxon>
        <taxon>Dothideomycetes</taxon>
        <taxon>Pleosporomycetidae</taxon>
        <taxon>Pleosporales</taxon>
        <taxon>Pleosporineae</taxon>
        <taxon>Didymellaceae</taxon>
        <taxon>Didymella</taxon>
    </lineage>
</organism>
<dbReference type="EMBL" id="JAPEVA010000014">
    <property type="protein sequence ID" value="KAJ4408775.1"/>
    <property type="molecule type" value="Genomic_DNA"/>
</dbReference>
<protein>
    <submittedName>
        <fullName evidence="2">Uncharacterized protein</fullName>
    </submittedName>
</protein>
<comment type="caution">
    <text evidence="2">The sequence shown here is derived from an EMBL/GenBank/DDBJ whole genome shotgun (WGS) entry which is preliminary data.</text>
</comment>
<feature type="compositionally biased region" description="Polar residues" evidence="1">
    <location>
        <begin position="32"/>
        <end position="41"/>
    </location>
</feature>
<feature type="region of interest" description="Disordered" evidence="1">
    <location>
        <begin position="32"/>
        <end position="72"/>
    </location>
</feature>
<evidence type="ECO:0000256" key="1">
    <source>
        <dbReference type="SAM" id="MobiDB-lite"/>
    </source>
</evidence>
<dbReference type="Proteomes" id="UP001140510">
    <property type="component" value="Unassembled WGS sequence"/>
</dbReference>
<reference evidence="2" key="1">
    <citation type="submission" date="2022-10" db="EMBL/GenBank/DDBJ databases">
        <title>Tapping the CABI collections for fungal endophytes: first genome assemblies for Collariella, Neodidymelliopsis, Ascochyta clinopodiicola, Didymella pomorum, Didymosphaeria variabile, Neocosmospora piperis and Neocucurbitaria cava.</title>
        <authorList>
            <person name="Hill R."/>
        </authorList>
    </citation>
    <scope>NUCLEOTIDE SEQUENCE</scope>
    <source>
        <strain evidence="2">IMI 355091</strain>
    </source>
</reference>
<name>A0A9W8ZJB0_9PLEO</name>
<evidence type="ECO:0000313" key="3">
    <source>
        <dbReference type="Proteomes" id="UP001140510"/>
    </source>
</evidence>
<accession>A0A9W8ZJB0</accession>
<evidence type="ECO:0000313" key="2">
    <source>
        <dbReference type="EMBL" id="KAJ4408775.1"/>
    </source>
</evidence>
<keyword evidence="3" id="KW-1185">Reference proteome</keyword>